<evidence type="ECO:0000256" key="1">
    <source>
        <dbReference type="SAM" id="MobiDB-lite"/>
    </source>
</evidence>
<protein>
    <submittedName>
        <fullName evidence="2">Bm8034</fullName>
    </submittedName>
    <submittedName>
        <fullName evidence="3">Bm8035</fullName>
    </submittedName>
</protein>
<reference evidence="3" key="2">
    <citation type="submission" date="2012-12" db="EMBL/GenBank/DDBJ databases">
        <authorList>
            <person name="Gao Y.W."/>
            <person name="Fan S.T."/>
            <person name="Sun H.T."/>
            <person name="Wang Z."/>
            <person name="Gao X.L."/>
            <person name="Li Y.G."/>
            <person name="Wang T.C."/>
            <person name="Zhang K."/>
            <person name="Xu W.W."/>
            <person name="Yu Z.J."/>
            <person name="Xia X.Z."/>
        </authorList>
    </citation>
    <scope>NUCLEOTIDE SEQUENCE</scope>
    <source>
        <strain evidence="3">FR3</strain>
    </source>
</reference>
<sequence length="54" mass="5615">MMDVSDIGNLASDSSAGATRKQCLQQQQTADQLAVSAAVATAQPTAANGRCYWL</sequence>
<accession>A0A0H5BRS0</accession>
<reference evidence="3" key="1">
    <citation type="journal article" date="2007" name="Science">
        <title>Draft genome of the filarial nematode parasite Brugia malayi.</title>
        <authorList>
            <person name="Ghedin E."/>
            <person name="Wang S."/>
            <person name="Spiro D."/>
            <person name="Caler E."/>
            <person name="Zhao Q."/>
            <person name="Crabtree J."/>
            <person name="Allen J.E."/>
            <person name="Delcher A.L."/>
            <person name="Guiliano D.B."/>
            <person name="Miranda-Saavedra D."/>
            <person name="Angiuoli S.V."/>
            <person name="Creasy T."/>
            <person name="Amedeo P."/>
            <person name="Haas B."/>
            <person name="El-Sayed N.M."/>
            <person name="Wortman J.R."/>
            <person name="Feldblyum T."/>
            <person name="Tallon L."/>
            <person name="Schatz M."/>
            <person name="Shumway M."/>
            <person name="Koo H."/>
            <person name="Salzberg S.L."/>
            <person name="Schobel S."/>
            <person name="Pertea M."/>
            <person name="Pop M."/>
            <person name="White O."/>
            <person name="Barton G.J."/>
            <person name="Carlow C.K."/>
            <person name="Crawford M.J."/>
            <person name="Daub J."/>
            <person name="Dimmic M.W."/>
            <person name="Estes C.F."/>
            <person name="Foster J.M."/>
            <person name="Ganatra M."/>
            <person name="Gregory W.F."/>
            <person name="Johnson N.M."/>
            <person name="Jin J."/>
            <person name="Komuniecki R."/>
            <person name="Korf I."/>
            <person name="Kumar S."/>
            <person name="Laney S."/>
            <person name="Li B.W."/>
            <person name="Li W."/>
            <person name="Lindblom T.H."/>
            <person name="Lustigman S."/>
            <person name="Ma D."/>
            <person name="Maina C.V."/>
            <person name="Martin D.M."/>
            <person name="McCarter J.P."/>
            <person name="McReynolds L."/>
            <person name="Mitreva M."/>
            <person name="Nutman T.B."/>
            <person name="Parkinson J."/>
            <person name="Peregrin-Alvarez J.M."/>
            <person name="Poole C."/>
            <person name="Ren Q."/>
            <person name="Saunders L."/>
            <person name="Sluder A.E."/>
            <person name="Smith K."/>
            <person name="Stanke M."/>
            <person name="Unnasch T.R."/>
            <person name="Ware J."/>
            <person name="Wei A.D."/>
            <person name="Weil G."/>
            <person name="Williams D.J."/>
            <person name="Zhang Y."/>
            <person name="Williams S.A."/>
            <person name="Fraser-Liggett C."/>
            <person name="Slatko B."/>
            <person name="Blaxter M.L."/>
            <person name="Scott A.L."/>
        </authorList>
    </citation>
    <scope>NUCLEOTIDE SEQUENCE</scope>
    <source>
        <strain evidence="3">FR3</strain>
    </source>
</reference>
<organism evidence="3">
    <name type="scientific">Brugia malayi</name>
    <name type="common">Filarial nematode worm</name>
    <dbReference type="NCBI Taxonomy" id="6279"/>
    <lineage>
        <taxon>Eukaryota</taxon>
        <taxon>Metazoa</taxon>
        <taxon>Ecdysozoa</taxon>
        <taxon>Nematoda</taxon>
        <taxon>Chromadorea</taxon>
        <taxon>Rhabditida</taxon>
        <taxon>Spirurina</taxon>
        <taxon>Spiruromorpha</taxon>
        <taxon>Filarioidea</taxon>
        <taxon>Onchocercidae</taxon>
        <taxon>Brugia</taxon>
    </lineage>
</organism>
<dbReference type="WormBase" id="Bm8034">
    <property type="protein sequence ID" value="BM40023"/>
    <property type="gene ID" value="WBGene00228295"/>
</dbReference>
<dbReference type="WormBase" id="Bm8035">
    <property type="protein sequence ID" value="BM42669"/>
    <property type="gene ID" value="WBGene00228296"/>
</dbReference>
<dbReference type="EMBL" id="LN855304">
    <property type="protein sequence ID" value="CDP90991.1"/>
    <property type="molecule type" value="Genomic_DNA"/>
</dbReference>
<name>A0A0H5BRS0_BRUMA</name>
<evidence type="ECO:0000313" key="3">
    <source>
        <dbReference type="EMBL" id="CDP90991.1"/>
    </source>
</evidence>
<proteinExistence type="predicted"/>
<gene>
    <name evidence="2 4" type="ORF">Bm8034</name>
    <name evidence="3 5" type="ORF">Bm8035</name>
    <name evidence="2" type="ORF">BM_Bm8034</name>
    <name evidence="3" type="ORF">BM_Bm8035</name>
</gene>
<dbReference type="EMBL" id="LN855304">
    <property type="protein sequence ID" value="CDP90989.1"/>
    <property type="molecule type" value="Genomic_DNA"/>
</dbReference>
<dbReference type="AlphaFoldDB" id="A0A0H5BRS0"/>
<evidence type="ECO:0000313" key="2">
    <source>
        <dbReference type="EMBL" id="CDP90989.1"/>
    </source>
</evidence>
<evidence type="ECO:0000313" key="5">
    <source>
        <dbReference type="WormBase" id="Bm8035"/>
    </source>
</evidence>
<feature type="region of interest" description="Disordered" evidence="1">
    <location>
        <begin position="1"/>
        <end position="22"/>
    </location>
</feature>
<evidence type="ECO:0000313" key="4">
    <source>
        <dbReference type="WormBase" id="Bm8034"/>
    </source>
</evidence>